<name>C5FLA4_ARTOC</name>
<dbReference type="eggNOG" id="KOG1602">
    <property type="taxonomic scope" value="Eukaryota"/>
</dbReference>
<dbReference type="PANTHER" id="PTHR10291:SF43">
    <property type="entry name" value="DEHYDRODOLICHYL DIPHOSPHATE SYNTHASE COMPLEX SUBUNIT DHDDS"/>
    <property type="match status" value="1"/>
</dbReference>
<dbReference type="GO" id="GO:0016094">
    <property type="term" value="P:polyprenol biosynthetic process"/>
    <property type="evidence" value="ECO:0007669"/>
    <property type="project" value="TreeGrafter"/>
</dbReference>
<dbReference type="GO" id="GO:0005811">
    <property type="term" value="C:lipid droplet"/>
    <property type="evidence" value="ECO:0007669"/>
    <property type="project" value="TreeGrafter"/>
</dbReference>
<dbReference type="GO" id="GO:1904423">
    <property type="term" value="C:dehydrodolichyl diphosphate synthase complex"/>
    <property type="evidence" value="ECO:0007669"/>
    <property type="project" value="TreeGrafter"/>
</dbReference>
<dbReference type="InterPro" id="IPR036424">
    <property type="entry name" value="UPP_synth-like_sf"/>
</dbReference>
<dbReference type="GeneID" id="9230551"/>
<dbReference type="InterPro" id="IPR001441">
    <property type="entry name" value="UPP_synth-like"/>
</dbReference>
<sequence>MDGNRRFSRSRGLTIRNGHLLGAFALENVMGAAHAVGIEAITVYAFSIESFHRPKEQLMRFLRSGDIIDRRGIRVRVLGRLELLNDNIKEIIDIMQTCGSTVPEESNYQVNSLEKDENRSSPSSWEKLTLSSRWSPCPEGKNTSRFKLIQNTNYLYPVHAEHRNTLLEDQIAGYAMAPTVCTTPAFRWESLQAGRVAMEDRAWKLFGWAIKLITGARQSSDFTTVDGGQLHELILSYLGYRVTGA</sequence>
<dbReference type="AlphaFoldDB" id="C5FLA4"/>
<gene>
    <name evidence="3" type="ORF">MCYG_03295</name>
</gene>
<evidence type="ECO:0000313" key="3">
    <source>
        <dbReference type="EMBL" id="EEQ30476.1"/>
    </source>
</evidence>
<dbReference type="OrthoDB" id="4173905at2759"/>
<dbReference type="Proteomes" id="UP000002035">
    <property type="component" value="Unassembled WGS sequence"/>
</dbReference>
<organism evidence="3 4">
    <name type="scientific">Arthroderma otae (strain ATCC MYA-4605 / CBS 113480)</name>
    <name type="common">Microsporum canis</name>
    <dbReference type="NCBI Taxonomy" id="554155"/>
    <lineage>
        <taxon>Eukaryota</taxon>
        <taxon>Fungi</taxon>
        <taxon>Dikarya</taxon>
        <taxon>Ascomycota</taxon>
        <taxon>Pezizomycotina</taxon>
        <taxon>Eurotiomycetes</taxon>
        <taxon>Eurotiomycetidae</taxon>
        <taxon>Onygenales</taxon>
        <taxon>Arthrodermataceae</taxon>
        <taxon>Microsporum</taxon>
    </lineage>
</organism>
<protein>
    <submittedName>
        <fullName evidence="3">Dehydrodolichyl diphosphate synthetase</fullName>
    </submittedName>
</protein>
<dbReference type="Pfam" id="PF01255">
    <property type="entry name" value="Prenyltransf"/>
    <property type="match status" value="1"/>
</dbReference>
<dbReference type="GO" id="GO:0016020">
    <property type="term" value="C:membrane"/>
    <property type="evidence" value="ECO:0007669"/>
    <property type="project" value="TreeGrafter"/>
</dbReference>
<dbReference type="GO" id="GO:0045547">
    <property type="term" value="F:ditrans,polycis-polyprenyl diphosphate synthase [(2E,6E)-farnesyl diphosphate specific] activity"/>
    <property type="evidence" value="ECO:0007669"/>
    <property type="project" value="TreeGrafter"/>
</dbReference>
<keyword evidence="2" id="KW-0808">Transferase</keyword>
<dbReference type="GO" id="GO:0005783">
    <property type="term" value="C:endoplasmic reticulum"/>
    <property type="evidence" value="ECO:0007669"/>
    <property type="project" value="TreeGrafter"/>
</dbReference>
<evidence type="ECO:0000313" key="4">
    <source>
        <dbReference type="Proteomes" id="UP000002035"/>
    </source>
</evidence>
<reference evidence="4" key="1">
    <citation type="journal article" date="2012" name="MBio">
        <title>Comparative genome analysis of Trichophyton rubrum and related dermatophytes reveals candidate genes involved in infection.</title>
        <authorList>
            <person name="Martinez D.A."/>
            <person name="Oliver B.G."/>
            <person name="Graeser Y."/>
            <person name="Goldberg J.M."/>
            <person name="Li W."/>
            <person name="Martinez-Rossi N.M."/>
            <person name="Monod M."/>
            <person name="Shelest E."/>
            <person name="Barton R.C."/>
            <person name="Birch E."/>
            <person name="Brakhage A.A."/>
            <person name="Chen Z."/>
            <person name="Gurr S.J."/>
            <person name="Heiman D."/>
            <person name="Heitman J."/>
            <person name="Kosti I."/>
            <person name="Rossi A."/>
            <person name="Saif S."/>
            <person name="Samalova M."/>
            <person name="Saunders C.W."/>
            <person name="Shea T."/>
            <person name="Summerbell R.C."/>
            <person name="Xu J."/>
            <person name="Young S."/>
            <person name="Zeng Q."/>
            <person name="Birren B.W."/>
            <person name="Cuomo C.A."/>
            <person name="White T.C."/>
        </authorList>
    </citation>
    <scope>NUCLEOTIDE SEQUENCE [LARGE SCALE GENOMIC DNA]</scope>
    <source>
        <strain evidence="4">ATCC MYA-4605 / CBS 113480</strain>
    </source>
</reference>
<dbReference type="PANTHER" id="PTHR10291">
    <property type="entry name" value="DEHYDRODOLICHYL DIPHOSPHATE SYNTHASE FAMILY MEMBER"/>
    <property type="match status" value="1"/>
</dbReference>
<dbReference type="HOGENOM" id="CLU_1133346_0_0_1"/>
<accession>C5FLA4</accession>
<dbReference type="VEuPathDB" id="FungiDB:MCYG_03295"/>
<proteinExistence type="inferred from homology"/>
<evidence type="ECO:0000256" key="2">
    <source>
        <dbReference type="ARBA" id="ARBA00022679"/>
    </source>
</evidence>
<comment type="similarity">
    <text evidence="1">Belongs to the UPP synthase family.</text>
</comment>
<dbReference type="SUPFAM" id="SSF64005">
    <property type="entry name" value="Undecaprenyl diphosphate synthase"/>
    <property type="match status" value="1"/>
</dbReference>
<dbReference type="STRING" id="554155.C5FLA4"/>
<keyword evidence="4" id="KW-1185">Reference proteome</keyword>
<dbReference type="RefSeq" id="XP_002847789.1">
    <property type="nucleotide sequence ID" value="XM_002847743.1"/>
</dbReference>
<evidence type="ECO:0000256" key="1">
    <source>
        <dbReference type="ARBA" id="ARBA00005432"/>
    </source>
</evidence>
<dbReference type="EMBL" id="DS995703">
    <property type="protein sequence ID" value="EEQ30476.1"/>
    <property type="molecule type" value="Genomic_DNA"/>
</dbReference>
<dbReference type="Gene3D" id="3.40.1180.10">
    <property type="entry name" value="Decaprenyl diphosphate synthase-like"/>
    <property type="match status" value="1"/>
</dbReference>